<evidence type="ECO:0000313" key="2">
    <source>
        <dbReference type="Proteomes" id="UP000828390"/>
    </source>
</evidence>
<keyword evidence="2" id="KW-1185">Reference proteome</keyword>
<evidence type="ECO:0000313" key="1">
    <source>
        <dbReference type="EMBL" id="KAH3711251.1"/>
    </source>
</evidence>
<accession>A0A9D3Z5Q9</accession>
<reference evidence="1" key="2">
    <citation type="submission" date="2020-11" db="EMBL/GenBank/DDBJ databases">
        <authorList>
            <person name="McCartney M.A."/>
            <person name="Auch B."/>
            <person name="Kono T."/>
            <person name="Mallez S."/>
            <person name="Becker A."/>
            <person name="Gohl D.M."/>
            <person name="Silverstein K.A.T."/>
            <person name="Koren S."/>
            <person name="Bechman K.B."/>
            <person name="Herman A."/>
            <person name="Abrahante J.E."/>
            <person name="Garbe J."/>
        </authorList>
    </citation>
    <scope>NUCLEOTIDE SEQUENCE</scope>
    <source>
        <strain evidence="1">Duluth1</strain>
        <tissue evidence="1">Whole animal</tissue>
    </source>
</reference>
<dbReference type="EMBL" id="JAIWYP010000014">
    <property type="protein sequence ID" value="KAH3711251.1"/>
    <property type="molecule type" value="Genomic_DNA"/>
</dbReference>
<organism evidence="1 2">
    <name type="scientific">Dreissena polymorpha</name>
    <name type="common">Zebra mussel</name>
    <name type="synonym">Mytilus polymorpha</name>
    <dbReference type="NCBI Taxonomy" id="45954"/>
    <lineage>
        <taxon>Eukaryota</taxon>
        <taxon>Metazoa</taxon>
        <taxon>Spiralia</taxon>
        <taxon>Lophotrochozoa</taxon>
        <taxon>Mollusca</taxon>
        <taxon>Bivalvia</taxon>
        <taxon>Autobranchia</taxon>
        <taxon>Heteroconchia</taxon>
        <taxon>Euheterodonta</taxon>
        <taxon>Imparidentia</taxon>
        <taxon>Neoheterodontei</taxon>
        <taxon>Myida</taxon>
        <taxon>Dreissenoidea</taxon>
        <taxon>Dreissenidae</taxon>
        <taxon>Dreissena</taxon>
    </lineage>
</organism>
<dbReference type="AlphaFoldDB" id="A0A9D3Z5Q9"/>
<dbReference type="Proteomes" id="UP000828390">
    <property type="component" value="Unassembled WGS sequence"/>
</dbReference>
<comment type="caution">
    <text evidence="1">The sequence shown here is derived from an EMBL/GenBank/DDBJ whole genome shotgun (WGS) entry which is preliminary data.</text>
</comment>
<gene>
    <name evidence="1" type="ORF">DPMN_070753</name>
</gene>
<reference evidence="1" key="1">
    <citation type="journal article" date="2019" name="bioRxiv">
        <title>The Genome of the Zebra Mussel, Dreissena polymorpha: A Resource for Invasive Species Research.</title>
        <authorList>
            <person name="McCartney M.A."/>
            <person name="Auch B."/>
            <person name="Kono T."/>
            <person name="Mallez S."/>
            <person name="Zhang Y."/>
            <person name="Obille A."/>
            <person name="Becker A."/>
            <person name="Abrahante J.E."/>
            <person name="Garbe J."/>
            <person name="Badalamenti J.P."/>
            <person name="Herman A."/>
            <person name="Mangelson H."/>
            <person name="Liachko I."/>
            <person name="Sullivan S."/>
            <person name="Sone E.D."/>
            <person name="Koren S."/>
            <person name="Silverstein K.A.T."/>
            <person name="Beckman K.B."/>
            <person name="Gohl D.M."/>
        </authorList>
    </citation>
    <scope>NUCLEOTIDE SEQUENCE</scope>
    <source>
        <strain evidence="1">Duluth1</strain>
        <tissue evidence="1">Whole animal</tissue>
    </source>
</reference>
<protein>
    <submittedName>
        <fullName evidence="1">Uncharacterized protein</fullName>
    </submittedName>
</protein>
<proteinExistence type="predicted"/>
<sequence>MFVFILCVTRLIQTFTSEREIGFGQLERTTSCFRLVREFCCIEDRCVSVRLYYLHIGPGSVGRCDWYCEFLGDVQLCPVCHIEHLKREISGLPNVKCAVWFNN</sequence>
<name>A0A9D3Z5Q9_DREPO</name>